<feature type="transmembrane region" description="Helical" evidence="1">
    <location>
        <begin position="30"/>
        <end position="52"/>
    </location>
</feature>
<organism evidence="2 3">
    <name type="scientific">Stylosanthes scabra</name>
    <dbReference type="NCBI Taxonomy" id="79078"/>
    <lineage>
        <taxon>Eukaryota</taxon>
        <taxon>Viridiplantae</taxon>
        <taxon>Streptophyta</taxon>
        <taxon>Embryophyta</taxon>
        <taxon>Tracheophyta</taxon>
        <taxon>Spermatophyta</taxon>
        <taxon>Magnoliopsida</taxon>
        <taxon>eudicotyledons</taxon>
        <taxon>Gunneridae</taxon>
        <taxon>Pentapetalae</taxon>
        <taxon>rosids</taxon>
        <taxon>fabids</taxon>
        <taxon>Fabales</taxon>
        <taxon>Fabaceae</taxon>
        <taxon>Papilionoideae</taxon>
        <taxon>50 kb inversion clade</taxon>
        <taxon>dalbergioids sensu lato</taxon>
        <taxon>Dalbergieae</taxon>
        <taxon>Pterocarpus clade</taxon>
        <taxon>Stylosanthes</taxon>
    </lineage>
</organism>
<keyword evidence="1" id="KW-1133">Transmembrane helix</keyword>
<name>A0ABU6VU39_9FABA</name>
<feature type="non-terminal residue" evidence="2">
    <location>
        <position position="123"/>
    </location>
</feature>
<comment type="caution">
    <text evidence="2">The sequence shown here is derived from an EMBL/GenBank/DDBJ whole genome shotgun (WGS) entry which is preliminary data.</text>
</comment>
<sequence length="123" mass="13834">KTGGSDHRETELRTWRSNGWSCCHCPPLPIIFLTADVVAAIVVGVVGAADVVDEDPPRHCRRHELRHRRCCMLKENWRRIKAQKGVAAAGAQLMHVAGVVVVVVACVLEAHRNGDQHYRRRLW</sequence>
<reference evidence="2 3" key="1">
    <citation type="journal article" date="2023" name="Plants (Basel)">
        <title>Bridging the Gap: Combining Genomics and Transcriptomics Approaches to Understand Stylosanthes scabra, an Orphan Legume from the Brazilian Caatinga.</title>
        <authorList>
            <person name="Ferreira-Neto J.R.C."/>
            <person name="da Silva M.D."/>
            <person name="Binneck E."/>
            <person name="de Melo N.F."/>
            <person name="da Silva R.H."/>
            <person name="de Melo A.L.T.M."/>
            <person name="Pandolfi V."/>
            <person name="Bustamante F.O."/>
            <person name="Brasileiro-Vidal A.C."/>
            <person name="Benko-Iseppon A.M."/>
        </authorList>
    </citation>
    <scope>NUCLEOTIDE SEQUENCE [LARGE SCALE GENOMIC DNA]</scope>
    <source>
        <tissue evidence="2">Leaves</tissue>
    </source>
</reference>
<dbReference type="EMBL" id="JASCZI010153198">
    <property type="protein sequence ID" value="MED6177151.1"/>
    <property type="molecule type" value="Genomic_DNA"/>
</dbReference>
<feature type="transmembrane region" description="Helical" evidence="1">
    <location>
        <begin position="86"/>
        <end position="110"/>
    </location>
</feature>
<accession>A0ABU6VU39</accession>
<evidence type="ECO:0000313" key="3">
    <source>
        <dbReference type="Proteomes" id="UP001341840"/>
    </source>
</evidence>
<keyword evidence="1" id="KW-0812">Transmembrane</keyword>
<protein>
    <submittedName>
        <fullName evidence="2">Uncharacterized protein</fullName>
    </submittedName>
</protein>
<evidence type="ECO:0000256" key="1">
    <source>
        <dbReference type="SAM" id="Phobius"/>
    </source>
</evidence>
<feature type="non-terminal residue" evidence="2">
    <location>
        <position position="1"/>
    </location>
</feature>
<proteinExistence type="predicted"/>
<gene>
    <name evidence="2" type="ORF">PIB30_095242</name>
</gene>
<dbReference type="Proteomes" id="UP001341840">
    <property type="component" value="Unassembled WGS sequence"/>
</dbReference>
<keyword evidence="3" id="KW-1185">Reference proteome</keyword>
<evidence type="ECO:0000313" key="2">
    <source>
        <dbReference type="EMBL" id="MED6177151.1"/>
    </source>
</evidence>
<keyword evidence="1" id="KW-0472">Membrane</keyword>